<dbReference type="SUPFAM" id="SSF56219">
    <property type="entry name" value="DNase I-like"/>
    <property type="match status" value="1"/>
</dbReference>
<organism evidence="1 2">
    <name type="scientific">Cuscuta australis</name>
    <dbReference type="NCBI Taxonomy" id="267555"/>
    <lineage>
        <taxon>Eukaryota</taxon>
        <taxon>Viridiplantae</taxon>
        <taxon>Streptophyta</taxon>
        <taxon>Embryophyta</taxon>
        <taxon>Tracheophyta</taxon>
        <taxon>Spermatophyta</taxon>
        <taxon>Magnoliopsida</taxon>
        <taxon>eudicotyledons</taxon>
        <taxon>Gunneridae</taxon>
        <taxon>Pentapetalae</taxon>
        <taxon>asterids</taxon>
        <taxon>lamiids</taxon>
        <taxon>Solanales</taxon>
        <taxon>Convolvulaceae</taxon>
        <taxon>Cuscuteae</taxon>
        <taxon>Cuscuta</taxon>
        <taxon>Cuscuta subgen. Grammica</taxon>
        <taxon>Cuscuta sect. Cleistogrammica</taxon>
    </lineage>
</organism>
<dbReference type="PANTHER" id="PTHR33710">
    <property type="entry name" value="BNAC02G09200D PROTEIN"/>
    <property type="match status" value="1"/>
</dbReference>
<evidence type="ECO:0000313" key="2">
    <source>
        <dbReference type="Proteomes" id="UP000249390"/>
    </source>
</evidence>
<dbReference type="Proteomes" id="UP000249390">
    <property type="component" value="Unassembled WGS sequence"/>
</dbReference>
<dbReference type="PANTHER" id="PTHR33710:SF78">
    <property type="entry name" value="ENDONUCLEASE_EXONUCLEASE_PHOSPHATASE DOMAIN-CONTAINING PROTEIN"/>
    <property type="match status" value="1"/>
</dbReference>
<dbReference type="InterPro" id="IPR036691">
    <property type="entry name" value="Endo/exonu/phosph_ase_sf"/>
</dbReference>
<accession>A0A328D6E7</accession>
<evidence type="ECO:0008006" key="3">
    <source>
        <dbReference type="Google" id="ProtNLM"/>
    </source>
</evidence>
<comment type="caution">
    <text evidence="1">The sequence shown here is derived from an EMBL/GenBank/DDBJ whole genome shotgun (WGS) entry which is preliminary data.</text>
</comment>
<protein>
    <recommendedName>
        <fullName evidence="3">Reverse transcriptase zinc-binding domain-containing protein</fullName>
    </recommendedName>
</protein>
<reference evidence="1 2" key="1">
    <citation type="submission" date="2018-06" db="EMBL/GenBank/DDBJ databases">
        <title>The Genome of Cuscuta australis (Dodder) Provides Insight into the Evolution of Plant Parasitism.</title>
        <authorList>
            <person name="Liu H."/>
        </authorList>
    </citation>
    <scope>NUCLEOTIDE SEQUENCE [LARGE SCALE GENOMIC DNA]</scope>
    <source>
        <strain evidence="2">cv. Yunnan</strain>
        <tissue evidence="1">Vines</tissue>
    </source>
</reference>
<dbReference type="AlphaFoldDB" id="A0A328D6E7"/>
<keyword evidence="2" id="KW-1185">Reference proteome</keyword>
<dbReference type="EMBL" id="NQVE01000190">
    <property type="protein sequence ID" value="RAL41126.1"/>
    <property type="molecule type" value="Genomic_DNA"/>
</dbReference>
<evidence type="ECO:0000313" key="1">
    <source>
        <dbReference type="EMBL" id="RAL41126.1"/>
    </source>
</evidence>
<name>A0A328D6E7_9ASTE</name>
<dbReference type="Gene3D" id="3.60.10.10">
    <property type="entry name" value="Endonuclease/exonuclease/phosphatase"/>
    <property type="match status" value="1"/>
</dbReference>
<sequence length="235" mass="27344">MMTAPWCVLGDFNIVLKMDERIGGNPVNREESREFMDCLNLCGLEDLPFEGSKYTWCNNQGIGKRIYSKLDRILGNIEWIINFNFKAHFREGGISDHSAMILKQVKHDTRHSFKFCVMWTLDPHFPQIVKEEEEDSHHLFCRCSFTKETYQLISTWAQFDFQAKSIEEVTQRITNISPAKRRLKIAAIFAACVYNIWKARNEVLHKNLPTTPGAVSQRIHTHMTIFLNSKGIIME</sequence>
<gene>
    <name evidence="1" type="ORF">DM860_017675</name>
</gene>
<proteinExistence type="predicted"/>